<dbReference type="PANTHER" id="PTHR43156:SF2">
    <property type="entry name" value="STAGE II SPORULATION PROTEIN E"/>
    <property type="match status" value="1"/>
</dbReference>
<keyword evidence="2" id="KW-0812">Transmembrane</keyword>
<dbReference type="InterPro" id="IPR001932">
    <property type="entry name" value="PPM-type_phosphatase-like_dom"/>
</dbReference>
<feature type="transmembrane region" description="Helical" evidence="2">
    <location>
        <begin position="67"/>
        <end position="85"/>
    </location>
</feature>
<dbReference type="SUPFAM" id="SSF81606">
    <property type="entry name" value="PP2C-like"/>
    <property type="match status" value="1"/>
</dbReference>
<feature type="domain" description="PPM-type phosphatase" evidence="3">
    <location>
        <begin position="147"/>
        <end position="361"/>
    </location>
</feature>
<feature type="transmembrane region" description="Helical" evidence="2">
    <location>
        <begin position="20"/>
        <end position="40"/>
    </location>
</feature>
<dbReference type="Pfam" id="PF07228">
    <property type="entry name" value="SpoIIE"/>
    <property type="match status" value="1"/>
</dbReference>
<keyword evidence="5" id="KW-1185">Reference proteome</keyword>
<keyword evidence="1" id="KW-0378">Hydrolase</keyword>
<evidence type="ECO:0000256" key="1">
    <source>
        <dbReference type="ARBA" id="ARBA00022801"/>
    </source>
</evidence>
<name>A0ABN1ALJ7_9ACTN</name>
<dbReference type="InterPro" id="IPR036457">
    <property type="entry name" value="PPM-type-like_dom_sf"/>
</dbReference>
<gene>
    <name evidence="4" type="ORF">GCM10009544_46770</name>
</gene>
<evidence type="ECO:0000259" key="3">
    <source>
        <dbReference type="SMART" id="SM00331"/>
    </source>
</evidence>
<feature type="transmembrane region" description="Helical" evidence="2">
    <location>
        <begin position="97"/>
        <end position="117"/>
    </location>
</feature>
<keyword evidence="2" id="KW-0472">Membrane</keyword>
<dbReference type="InterPro" id="IPR052016">
    <property type="entry name" value="Bact_Sigma-Reg"/>
</dbReference>
<protein>
    <submittedName>
        <fullName evidence="4">PP2C family protein-serine/threonine phosphatase</fullName>
    </submittedName>
</protein>
<reference evidence="4 5" key="1">
    <citation type="journal article" date="2019" name="Int. J. Syst. Evol. Microbiol.">
        <title>The Global Catalogue of Microorganisms (GCM) 10K type strain sequencing project: providing services to taxonomists for standard genome sequencing and annotation.</title>
        <authorList>
            <consortium name="The Broad Institute Genomics Platform"/>
            <consortium name="The Broad Institute Genome Sequencing Center for Infectious Disease"/>
            <person name="Wu L."/>
            <person name="Ma J."/>
        </authorList>
    </citation>
    <scope>NUCLEOTIDE SEQUENCE [LARGE SCALE GENOMIC DNA]</scope>
    <source>
        <strain evidence="4 5">JCM 10649</strain>
    </source>
</reference>
<evidence type="ECO:0000313" key="4">
    <source>
        <dbReference type="EMBL" id="GAA0479480.1"/>
    </source>
</evidence>
<dbReference type="Proteomes" id="UP001499895">
    <property type="component" value="Unassembled WGS sequence"/>
</dbReference>
<sequence length="363" mass="38329">MTHAPDGDGPPQAPRLPRLARRLVVAAYVLLAMAVTLDLATNPEWTLSPVLATAPVLASIGTRRARVPMLAGLSAMGLVPLLALFDPGVPVSVHMTSGFTVLAITCVSTANVVLVATRERQLLQSRSVAEAAQRTLLRPPPERIGPLRTAVRYLAAAAEARVGGDLYEALATPFGTRLLIGDVRGKGLAAIETAADVLGTFREAAQVEPDLAVVARRLDAAVVRRRPGEEFVTAALVGVPASGGPAELVNCGHLPPLLWRAGTVTEVETPVPQPPLALLGMVGDAYRGRPFPFEPGDLLLLYTDGVTEARDRAGRFYPLAERLARMPEAAPPVLLDRIVADLLAYAGGELCDDAALLAVCRER</sequence>
<evidence type="ECO:0000256" key="2">
    <source>
        <dbReference type="SAM" id="Phobius"/>
    </source>
</evidence>
<proteinExistence type="predicted"/>
<organism evidence="4 5">
    <name type="scientific">Streptomyces stramineus</name>
    <dbReference type="NCBI Taxonomy" id="173861"/>
    <lineage>
        <taxon>Bacteria</taxon>
        <taxon>Bacillati</taxon>
        <taxon>Actinomycetota</taxon>
        <taxon>Actinomycetes</taxon>
        <taxon>Kitasatosporales</taxon>
        <taxon>Streptomycetaceae</taxon>
        <taxon>Streptomyces</taxon>
    </lineage>
</organism>
<keyword evidence="2" id="KW-1133">Transmembrane helix</keyword>
<dbReference type="PANTHER" id="PTHR43156">
    <property type="entry name" value="STAGE II SPORULATION PROTEIN E-RELATED"/>
    <property type="match status" value="1"/>
</dbReference>
<dbReference type="EMBL" id="BAAAHB010000062">
    <property type="protein sequence ID" value="GAA0479480.1"/>
    <property type="molecule type" value="Genomic_DNA"/>
</dbReference>
<dbReference type="Gene3D" id="3.60.40.10">
    <property type="entry name" value="PPM-type phosphatase domain"/>
    <property type="match status" value="1"/>
</dbReference>
<dbReference type="RefSeq" id="WP_344094034.1">
    <property type="nucleotide sequence ID" value="NZ_BAAAHB010000062.1"/>
</dbReference>
<comment type="caution">
    <text evidence="4">The sequence shown here is derived from an EMBL/GenBank/DDBJ whole genome shotgun (WGS) entry which is preliminary data.</text>
</comment>
<dbReference type="SMART" id="SM00331">
    <property type="entry name" value="PP2C_SIG"/>
    <property type="match status" value="1"/>
</dbReference>
<accession>A0ABN1ALJ7</accession>
<evidence type="ECO:0000313" key="5">
    <source>
        <dbReference type="Proteomes" id="UP001499895"/>
    </source>
</evidence>